<reference evidence="3 4" key="1">
    <citation type="submission" date="2015-08" db="EMBL/GenBank/DDBJ databases">
        <title>Complete genome sequence of Sulfurifustis variabilis.</title>
        <authorList>
            <person name="Miura A."/>
            <person name="Kojima H."/>
            <person name="Fukui M."/>
        </authorList>
    </citation>
    <scope>NUCLEOTIDE SEQUENCE [LARGE SCALE GENOMIC DNA]</scope>
    <source>
        <strain evidence="4">skN76</strain>
    </source>
</reference>
<dbReference type="KEGG" id="sva:SVA_2290"/>
<dbReference type="AlphaFoldDB" id="A0A1B4V5L6"/>
<sequence length="94" mass="10159">MATDKPHQAVSSAEQTVQSTTERVARAAHEAIDSLSGYGGRTEERLRETGRRAGETTREYADELSGYVSKRPLAALAIALGVGFFMGMLSRGRD</sequence>
<feature type="compositionally biased region" description="Polar residues" evidence="1">
    <location>
        <begin position="9"/>
        <end position="22"/>
    </location>
</feature>
<dbReference type="Proteomes" id="UP000218899">
    <property type="component" value="Chromosome"/>
</dbReference>
<dbReference type="EMBL" id="AP014936">
    <property type="protein sequence ID" value="BAU48840.1"/>
    <property type="molecule type" value="Genomic_DNA"/>
</dbReference>
<name>A0A1B4V5L6_9GAMM</name>
<proteinExistence type="predicted"/>
<evidence type="ECO:0000313" key="4">
    <source>
        <dbReference type="Proteomes" id="UP000218899"/>
    </source>
</evidence>
<feature type="compositionally biased region" description="Basic and acidic residues" evidence="1">
    <location>
        <begin position="41"/>
        <end position="57"/>
    </location>
</feature>
<evidence type="ECO:0000256" key="2">
    <source>
        <dbReference type="SAM" id="Phobius"/>
    </source>
</evidence>
<keyword evidence="2" id="KW-0472">Membrane</keyword>
<feature type="transmembrane region" description="Helical" evidence="2">
    <location>
        <begin position="73"/>
        <end position="90"/>
    </location>
</feature>
<keyword evidence="4" id="KW-1185">Reference proteome</keyword>
<evidence type="ECO:0000256" key="1">
    <source>
        <dbReference type="SAM" id="MobiDB-lite"/>
    </source>
</evidence>
<organism evidence="3 4">
    <name type="scientific">Sulfurifustis variabilis</name>
    <dbReference type="NCBI Taxonomy" id="1675686"/>
    <lineage>
        <taxon>Bacteria</taxon>
        <taxon>Pseudomonadati</taxon>
        <taxon>Pseudomonadota</taxon>
        <taxon>Gammaproteobacteria</taxon>
        <taxon>Acidiferrobacterales</taxon>
        <taxon>Acidiferrobacteraceae</taxon>
        <taxon>Sulfurifustis</taxon>
    </lineage>
</organism>
<accession>A0A1B4V5L6</accession>
<keyword evidence="2" id="KW-1133">Transmembrane helix</keyword>
<protein>
    <recommendedName>
        <fullName evidence="5">DUF883 domain-containing protein</fullName>
    </recommendedName>
</protein>
<keyword evidence="2" id="KW-0812">Transmembrane</keyword>
<evidence type="ECO:0008006" key="5">
    <source>
        <dbReference type="Google" id="ProtNLM"/>
    </source>
</evidence>
<gene>
    <name evidence="3" type="ORF">SVA_2290</name>
</gene>
<feature type="region of interest" description="Disordered" evidence="1">
    <location>
        <begin position="1"/>
        <end position="57"/>
    </location>
</feature>
<evidence type="ECO:0000313" key="3">
    <source>
        <dbReference type="EMBL" id="BAU48840.1"/>
    </source>
</evidence>
<feature type="compositionally biased region" description="Basic and acidic residues" evidence="1">
    <location>
        <begin position="23"/>
        <end position="32"/>
    </location>
</feature>
<dbReference type="RefSeq" id="WP_096461317.1">
    <property type="nucleotide sequence ID" value="NZ_AP014936.1"/>
</dbReference>